<evidence type="ECO:0000256" key="5">
    <source>
        <dbReference type="SAM" id="MobiDB-lite"/>
    </source>
</evidence>
<dbReference type="EMBL" id="CAJVPV010000315">
    <property type="protein sequence ID" value="CAG8450993.1"/>
    <property type="molecule type" value="Genomic_DNA"/>
</dbReference>
<dbReference type="Pfam" id="PF07500">
    <property type="entry name" value="TFIIS_M"/>
    <property type="match status" value="1"/>
</dbReference>
<evidence type="ECO:0000313" key="8">
    <source>
        <dbReference type="Proteomes" id="UP000789342"/>
    </source>
</evidence>
<evidence type="ECO:0000256" key="4">
    <source>
        <dbReference type="ARBA" id="ARBA00023242"/>
    </source>
</evidence>
<feature type="domain" description="TFIIS central" evidence="6">
    <location>
        <begin position="11"/>
        <end position="130"/>
    </location>
</feature>
<evidence type="ECO:0000256" key="2">
    <source>
        <dbReference type="ARBA" id="ARBA00022771"/>
    </source>
</evidence>
<dbReference type="PANTHER" id="PTHR11477">
    <property type="entry name" value="TRANSCRIPTION FACTOR S-II ZINC FINGER DOMAIN-CONTAINING PROTEIN"/>
    <property type="match status" value="1"/>
</dbReference>
<evidence type="ECO:0000256" key="3">
    <source>
        <dbReference type="ARBA" id="ARBA00022833"/>
    </source>
</evidence>
<comment type="caution">
    <text evidence="7">The sequence shown here is derived from an EMBL/GenBank/DDBJ whole genome shotgun (WGS) entry which is preliminary data.</text>
</comment>
<dbReference type="OrthoDB" id="44867at2759"/>
<proteinExistence type="predicted"/>
<dbReference type="PANTHER" id="PTHR11477:SF0">
    <property type="entry name" value="IP08861P-RELATED"/>
    <property type="match status" value="1"/>
</dbReference>
<keyword evidence="2" id="KW-0863">Zinc-finger</keyword>
<dbReference type="Gene3D" id="1.10.472.30">
    <property type="entry name" value="Transcription elongation factor S-II, central domain"/>
    <property type="match status" value="1"/>
</dbReference>
<dbReference type="GO" id="GO:0005634">
    <property type="term" value="C:nucleus"/>
    <property type="evidence" value="ECO:0007669"/>
    <property type="project" value="TreeGrafter"/>
</dbReference>
<dbReference type="GO" id="GO:0008270">
    <property type="term" value="F:zinc ion binding"/>
    <property type="evidence" value="ECO:0007669"/>
    <property type="project" value="UniProtKB-KW"/>
</dbReference>
<keyword evidence="8" id="KW-1185">Reference proteome</keyword>
<evidence type="ECO:0000259" key="6">
    <source>
        <dbReference type="PROSITE" id="PS51321"/>
    </source>
</evidence>
<keyword evidence="3" id="KW-0862">Zinc</keyword>
<dbReference type="InterPro" id="IPR003618">
    <property type="entry name" value="TFIIS_cen_dom"/>
</dbReference>
<gene>
    <name evidence="7" type="ORF">AMORRO_LOCUS895</name>
</gene>
<feature type="region of interest" description="Disordered" evidence="5">
    <location>
        <begin position="130"/>
        <end position="156"/>
    </location>
</feature>
<dbReference type="AlphaFoldDB" id="A0A9N8VF77"/>
<evidence type="ECO:0000313" key="7">
    <source>
        <dbReference type="EMBL" id="CAG8450993.1"/>
    </source>
</evidence>
<accession>A0A9N8VF77</accession>
<dbReference type="InterPro" id="IPR036575">
    <property type="entry name" value="TFIIS_cen_dom_sf"/>
</dbReference>
<dbReference type="SMART" id="SM00510">
    <property type="entry name" value="TFS2M"/>
    <property type="match status" value="1"/>
</dbReference>
<sequence>MPVQVATGDKIRDNVIKMLHQALLGNSTSFSEGDEAELVEKARRIEQCVYHDCNFQVNKQYKDTARSKVWNLKDSKNPELRLNVIKGNISEDDFARMDAEAMASKERKRQNLIMRKNSLQNSIATVDLKPVMTDDSDPEPKVNNRIWGDLDMDTHS</sequence>
<keyword evidence="1" id="KW-0479">Metal-binding</keyword>
<dbReference type="GO" id="GO:0006351">
    <property type="term" value="P:DNA-templated transcription"/>
    <property type="evidence" value="ECO:0007669"/>
    <property type="project" value="InterPro"/>
</dbReference>
<reference evidence="7" key="1">
    <citation type="submission" date="2021-06" db="EMBL/GenBank/DDBJ databases">
        <authorList>
            <person name="Kallberg Y."/>
            <person name="Tangrot J."/>
            <person name="Rosling A."/>
        </authorList>
    </citation>
    <scope>NUCLEOTIDE SEQUENCE</scope>
    <source>
        <strain evidence="7">CL551</strain>
    </source>
</reference>
<name>A0A9N8VF77_9GLOM</name>
<dbReference type="PROSITE" id="PS51321">
    <property type="entry name" value="TFIIS_CENTRAL"/>
    <property type="match status" value="1"/>
</dbReference>
<protein>
    <submittedName>
        <fullName evidence="7">4381_t:CDS:1</fullName>
    </submittedName>
</protein>
<keyword evidence="4" id="KW-0539">Nucleus</keyword>
<organism evidence="7 8">
    <name type="scientific">Acaulospora morrowiae</name>
    <dbReference type="NCBI Taxonomy" id="94023"/>
    <lineage>
        <taxon>Eukaryota</taxon>
        <taxon>Fungi</taxon>
        <taxon>Fungi incertae sedis</taxon>
        <taxon>Mucoromycota</taxon>
        <taxon>Glomeromycotina</taxon>
        <taxon>Glomeromycetes</taxon>
        <taxon>Diversisporales</taxon>
        <taxon>Acaulosporaceae</taxon>
        <taxon>Acaulospora</taxon>
    </lineage>
</organism>
<dbReference type="Proteomes" id="UP000789342">
    <property type="component" value="Unassembled WGS sequence"/>
</dbReference>
<dbReference type="SUPFAM" id="SSF46942">
    <property type="entry name" value="Elongation factor TFIIS domain 2"/>
    <property type="match status" value="1"/>
</dbReference>
<evidence type="ECO:0000256" key="1">
    <source>
        <dbReference type="ARBA" id="ARBA00022723"/>
    </source>
</evidence>